<feature type="non-terminal residue" evidence="1">
    <location>
        <position position="1"/>
    </location>
</feature>
<protein>
    <submittedName>
        <fullName evidence="1">Uncharacterized protein</fullName>
    </submittedName>
</protein>
<dbReference type="EMBL" id="CAJDYZ010005011">
    <property type="protein sequence ID" value="CAD1472130.1"/>
    <property type="molecule type" value="Genomic_DNA"/>
</dbReference>
<dbReference type="Proteomes" id="UP000752696">
    <property type="component" value="Unassembled WGS sequence"/>
</dbReference>
<sequence length="341" mass="36885">MSFETLQSTRVLALELAKKQRRRRRMTSGMFPSMRHHTAPLSEATPAQIAHVRPLARVRQFVHPERRRSGESLQADRALVRSLARVPPCVKLQSVVGRELVAALGAQERLRVQANVAAKIVLGGEAFPANVALELLRRAPLDTMDHAFVRHQIGLLRVGVAAQLTDERLPVQVAGLVILQLVIRHETLVALVATVTKVTLVNSTMVHPQGEFVDRGEAAQLARVLDAAVDLRVVGHLRGTFERLVADLAFVRAEIAVFDHVAFVISSSVEVQLADGADVSFLPFVVFAVLLPPSDNGLSCSSGGSDDGDFDLDSKISTACSPRTLDLASQSTTPTALQSTT</sequence>
<dbReference type="AlphaFoldDB" id="A0A6V7H3Z4"/>
<proteinExistence type="predicted"/>
<dbReference type="PANTHER" id="PTHR33426">
    <property type="entry name" value="C2H2-TYPE DOMAIN-CONTAINING PROTEIN"/>
    <property type="match status" value="1"/>
</dbReference>
<organism evidence="1 2">
    <name type="scientific">Heterotrigona itama</name>
    <dbReference type="NCBI Taxonomy" id="395501"/>
    <lineage>
        <taxon>Eukaryota</taxon>
        <taxon>Metazoa</taxon>
        <taxon>Ecdysozoa</taxon>
        <taxon>Arthropoda</taxon>
        <taxon>Hexapoda</taxon>
        <taxon>Insecta</taxon>
        <taxon>Pterygota</taxon>
        <taxon>Neoptera</taxon>
        <taxon>Endopterygota</taxon>
        <taxon>Hymenoptera</taxon>
        <taxon>Apocrita</taxon>
        <taxon>Aculeata</taxon>
        <taxon>Apoidea</taxon>
        <taxon>Anthophila</taxon>
        <taxon>Apidae</taxon>
        <taxon>Heterotrigona</taxon>
    </lineage>
</organism>
<evidence type="ECO:0000313" key="1">
    <source>
        <dbReference type="EMBL" id="CAD1472130.1"/>
    </source>
</evidence>
<dbReference type="OrthoDB" id="10626002at2759"/>
<gene>
    <name evidence="1" type="ORF">MHI_LOCUS262535</name>
</gene>
<keyword evidence="2" id="KW-1185">Reference proteome</keyword>
<accession>A0A6V7H3Z4</accession>
<comment type="caution">
    <text evidence="1">The sequence shown here is derived from an EMBL/GenBank/DDBJ whole genome shotgun (WGS) entry which is preliminary data.</text>
</comment>
<reference evidence="1" key="1">
    <citation type="submission" date="2020-07" db="EMBL/GenBank/DDBJ databases">
        <authorList>
            <person name="Nazaruddin N."/>
        </authorList>
    </citation>
    <scope>NUCLEOTIDE SEQUENCE</scope>
</reference>
<name>A0A6V7H3Z4_9HYME</name>
<dbReference type="PANTHER" id="PTHR33426:SF45">
    <property type="entry name" value="IMMUNODEFICIENCY LENTIVIRAL MATRIX N-TERMINAL DOMAIN-CONTAINING PROTEIN-RELATED"/>
    <property type="match status" value="1"/>
</dbReference>
<evidence type="ECO:0000313" key="2">
    <source>
        <dbReference type="Proteomes" id="UP000752696"/>
    </source>
</evidence>